<dbReference type="GO" id="GO:0052927">
    <property type="term" value="F:CC tRNA cytidylyltransferase activity"/>
    <property type="evidence" value="ECO:0007669"/>
    <property type="project" value="EnsemblFungi"/>
</dbReference>
<dbReference type="GO" id="GO:0005759">
    <property type="term" value="C:mitochondrial matrix"/>
    <property type="evidence" value="ECO:0007669"/>
    <property type="project" value="EnsemblFungi"/>
</dbReference>
<reference evidence="8 9" key="2">
    <citation type="submission" date="2015-05" db="EMBL/GenBank/DDBJ databases">
        <authorList>
            <person name="Morales-Cruz A."/>
            <person name="Amrine K.C."/>
            <person name="Cantu D."/>
        </authorList>
    </citation>
    <scope>NUCLEOTIDE SEQUENCE [LARGE SCALE GENOMIC DNA]</scope>
    <source>
        <strain evidence="8">UCRPC4</strain>
    </source>
</reference>
<dbReference type="GO" id="GO:0003723">
    <property type="term" value="F:RNA binding"/>
    <property type="evidence" value="ECO:0007669"/>
    <property type="project" value="UniProtKB-KW"/>
</dbReference>
<proteinExistence type="inferred from homology"/>
<dbReference type="GO" id="GO:0001680">
    <property type="term" value="P:tRNA 3'-terminal CCA addition"/>
    <property type="evidence" value="ECO:0007669"/>
    <property type="project" value="EnsemblFungi"/>
</dbReference>
<dbReference type="PANTHER" id="PTHR13734">
    <property type="entry name" value="TRNA-NUCLEOTIDYLTRANSFERASE"/>
    <property type="match status" value="1"/>
</dbReference>
<feature type="domain" description="Poly A polymerase head" evidence="6">
    <location>
        <begin position="57"/>
        <end position="207"/>
    </location>
</feature>
<dbReference type="Gene3D" id="1.10.3090.10">
    <property type="entry name" value="cca-adding enzyme, domain 2"/>
    <property type="match status" value="1"/>
</dbReference>
<organism evidence="8 9">
    <name type="scientific">Phaeomoniella chlamydospora</name>
    <name type="common">Phaeoacremonium chlamydosporum</name>
    <dbReference type="NCBI Taxonomy" id="158046"/>
    <lineage>
        <taxon>Eukaryota</taxon>
        <taxon>Fungi</taxon>
        <taxon>Dikarya</taxon>
        <taxon>Ascomycota</taxon>
        <taxon>Pezizomycotina</taxon>
        <taxon>Eurotiomycetes</taxon>
        <taxon>Chaetothyriomycetidae</taxon>
        <taxon>Phaeomoniellales</taxon>
        <taxon>Phaeomoniellaceae</taxon>
        <taxon>Phaeomoniella</taxon>
    </lineage>
</organism>
<evidence type="ECO:0000256" key="4">
    <source>
        <dbReference type="ARBA" id="ARBA00022884"/>
    </source>
</evidence>
<evidence type="ECO:0000256" key="3">
    <source>
        <dbReference type="ARBA" id="ARBA00022741"/>
    </source>
</evidence>
<dbReference type="SUPFAM" id="SSF81301">
    <property type="entry name" value="Nucleotidyltransferase"/>
    <property type="match status" value="1"/>
</dbReference>
<sequence length="535" mass="60755">MASEPPLKKIKFTDVQVEPLRMQTRTIELLPREKLLQEVLLECRNESGSVPSDLEIRFTGGWVRDKLLGIDSCDIDVGLSSMTGIRFGIALQSHIAEVGAKYMKEAENLGVPPDLKGLHQIAANPEKSKHLETVTTRIFGQDVDLVNLRKETYTEDSRNPQMEFGTAEEDARRRDSTVNALFYNLDTKQVEDFTGMGLDDMAAGIIRTPLEPYQTFMDDPLRVLRLIRFASKLGYRIDDEARQSMKDDRIHAALNAKISRERVGVEVAKMIAGRYPLIAFQLIHDLNLYSTVFLEPGSDSGEHLKNHLPPSRSSTQWPHTWPHAYKLLAALLDHTSNLAKELTKTDDTNESLWILAAYAPFLPLRPESAVKNARGGLKLTNKLSKILEESLKHQHEIRSLIDRVAQHDPSSDPIPRSTVGFAIRTWGVTWRQQVLYSLLAEAVLIPSSEDFFQSELERYAKFIEFVLEQRLQEAAHMKPLLRGNEIQRLFDLKKSGPWMKTCLDELCKWQFDHEGADTSEAKAWILTQKDNFGIA</sequence>
<evidence type="ECO:0000256" key="5">
    <source>
        <dbReference type="RuleBase" id="RU003953"/>
    </source>
</evidence>
<dbReference type="EMBL" id="LCWF01000038">
    <property type="protein sequence ID" value="KKY25892.1"/>
    <property type="molecule type" value="Genomic_DNA"/>
</dbReference>
<dbReference type="PANTHER" id="PTHR13734:SF5">
    <property type="entry name" value="CCA TRNA NUCLEOTIDYLTRANSFERASE, MITOCHONDRIAL"/>
    <property type="match status" value="1"/>
</dbReference>
<comment type="caution">
    <text evidence="8">The sequence shown here is derived from an EMBL/GenBank/DDBJ whole genome shotgun (WGS) entry which is preliminary data.</text>
</comment>
<dbReference type="InterPro" id="IPR032828">
    <property type="entry name" value="PolyA_RNA-bd"/>
</dbReference>
<keyword evidence="2 5" id="KW-0808">Transferase</keyword>
<dbReference type="Gene3D" id="3.30.460.10">
    <property type="entry name" value="Beta Polymerase, domain 2"/>
    <property type="match status" value="1"/>
</dbReference>
<dbReference type="OrthoDB" id="445712at2759"/>
<evidence type="ECO:0000256" key="2">
    <source>
        <dbReference type="ARBA" id="ARBA00022679"/>
    </source>
</evidence>
<dbReference type="AlphaFoldDB" id="A0A0G2ET43"/>
<dbReference type="InterPro" id="IPR043519">
    <property type="entry name" value="NT_sf"/>
</dbReference>
<reference evidence="8 9" key="1">
    <citation type="submission" date="2015-05" db="EMBL/GenBank/DDBJ databases">
        <title>Distinctive expansion of gene families associated with plant cell wall degradation and secondary metabolism in the genomes of grapevine trunk pathogens.</title>
        <authorList>
            <person name="Lawrence D.P."/>
            <person name="Travadon R."/>
            <person name="Rolshausen P.E."/>
            <person name="Baumgartner K."/>
        </authorList>
    </citation>
    <scope>NUCLEOTIDE SEQUENCE [LARGE SCALE GENOMIC DNA]</scope>
    <source>
        <strain evidence="8">UCRPC4</strain>
    </source>
</reference>
<comment type="similarity">
    <text evidence="1 5">Belongs to the tRNA nucleotidyltransferase/poly(A) polymerase family.</text>
</comment>
<protein>
    <submittedName>
        <fullName evidence="8">Putative trna nucleotidyltransferase</fullName>
    </submittedName>
</protein>
<dbReference type="InterPro" id="IPR002646">
    <property type="entry name" value="PolA_pol_head_dom"/>
</dbReference>
<keyword evidence="4 5" id="KW-0694">RNA-binding</keyword>
<gene>
    <name evidence="8" type="ORF">UCRPC4_g01583</name>
</gene>
<dbReference type="GO" id="GO:0052929">
    <property type="term" value="F:ATP:3'-cytidine-cytidine-tRNA adenylyltransferase activity"/>
    <property type="evidence" value="ECO:0007669"/>
    <property type="project" value="EnsemblFungi"/>
</dbReference>
<dbReference type="Pfam" id="PF01743">
    <property type="entry name" value="PolyA_pol"/>
    <property type="match status" value="1"/>
</dbReference>
<dbReference type="GO" id="GO:0004810">
    <property type="term" value="F:CCA tRNA nucleotidyltransferase activity"/>
    <property type="evidence" value="ECO:0007669"/>
    <property type="project" value="EnsemblFungi"/>
</dbReference>
<feature type="domain" description="tRNA nucleotidyltransferase/poly(A) polymerase RNA and SrmB- binding" evidence="7">
    <location>
        <begin position="234"/>
        <end position="293"/>
    </location>
</feature>
<keyword evidence="9" id="KW-1185">Reference proteome</keyword>
<accession>A0A0G2ET43</accession>
<dbReference type="Pfam" id="PF12627">
    <property type="entry name" value="PolyA_pol_RNAbd"/>
    <property type="match status" value="1"/>
</dbReference>
<evidence type="ECO:0000313" key="8">
    <source>
        <dbReference type="EMBL" id="KKY25892.1"/>
    </source>
</evidence>
<evidence type="ECO:0000313" key="9">
    <source>
        <dbReference type="Proteomes" id="UP000053317"/>
    </source>
</evidence>
<evidence type="ECO:0000259" key="6">
    <source>
        <dbReference type="Pfam" id="PF01743"/>
    </source>
</evidence>
<name>A0A0G2ET43_PHACM</name>
<keyword evidence="3" id="KW-0547">Nucleotide-binding</keyword>
<evidence type="ECO:0000259" key="7">
    <source>
        <dbReference type="Pfam" id="PF12627"/>
    </source>
</evidence>
<evidence type="ECO:0000256" key="1">
    <source>
        <dbReference type="ARBA" id="ARBA00007265"/>
    </source>
</evidence>
<dbReference type="GO" id="GO:0000166">
    <property type="term" value="F:nucleotide binding"/>
    <property type="evidence" value="ECO:0007669"/>
    <property type="project" value="UniProtKB-KW"/>
</dbReference>
<dbReference type="SUPFAM" id="SSF81891">
    <property type="entry name" value="Poly A polymerase C-terminal region-like"/>
    <property type="match status" value="1"/>
</dbReference>
<dbReference type="CDD" id="cd05398">
    <property type="entry name" value="NT_ClassII-CCAase"/>
    <property type="match status" value="1"/>
</dbReference>
<dbReference type="Proteomes" id="UP000053317">
    <property type="component" value="Unassembled WGS sequence"/>
</dbReference>